<gene>
    <name evidence="2" type="ORF">FPL14_08325</name>
</gene>
<dbReference type="Gene3D" id="3.20.100.30">
    <property type="entry name" value="VTC, catalytic tunnel domain"/>
    <property type="match status" value="1"/>
</dbReference>
<keyword evidence="3" id="KW-1185">Reference proteome</keyword>
<dbReference type="CDD" id="cd07750">
    <property type="entry name" value="PolyPPase_VTC_like"/>
    <property type="match status" value="1"/>
</dbReference>
<dbReference type="RefSeq" id="WP_182302559.1">
    <property type="nucleotide sequence ID" value="NZ_CP041969.1"/>
</dbReference>
<name>A0A7G5BW66_9BACL</name>
<evidence type="ECO:0000313" key="3">
    <source>
        <dbReference type="Proteomes" id="UP000515679"/>
    </source>
</evidence>
<protein>
    <submittedName>
        <fullName evidence="2">Polyphosphate polymerase domain-containing protein</fullName>
    </submittedName>
</protein>
<sequence>MRTDLKYRHELKYYMNPYQYQVMKRQLRHLLRLDKHAGAAGDYHIRSLYFDDIDNKALHEKLAGVRDREKYRIRIYNRSDKVIHLEKKIKFNDYISKVKEPLTREMYDSILAGDYECLNDPAKPLLAEMYYQMKNKLLRPKVIVDYVREAYVCGAGNVRITFDKQLKTGLNRVDIFDPHLSMINAFDDDITVFEVKFDEYLPEYVRTAIQTGGLVRQSNSKYVLCKKLIKFNSWEDQ</sequence>
<reference evidence="2 3" key="1">
    <citation type="submission" date="2019-07" db="EMBL/GenBank/DDBJ databases">
        <authorList>
            <person name="Kim J.K."/>
            <person name="Cheong H.-M."/>
            <person name="Choi Y."/>
            <person name="Hwang K.J."/>
            <person name="Lee S."/>
            <person name="Choi C."/>
        </authorList>
    </citation>
    <scope>NUCLEOTIDE SEQUENCE [LARGE SCALE GENOMIC DNA]</scope>
    <source>
        <strain evidence="2 3">KS 22</strain>
    </source>
</reference>
<dbReference type="InterPro" id="IPR018966">
    <property type="entry name" value="VTC_domain"/>
</dbReference>
<dbReference type="AlphaFoldDB" id="A0A7G5BW66"/>
<dbReference type="EMBL" id="CP041969">
    <property type="protein sequence ID" value="QMV41200.1"/>
    <property type="molecule type" value="Genomic_DNA"/>
</dbReference>
<dbReference type="InterPro" id="IPR042267">
    <property type="entry name" value="VTC_sf"/>
</dbReference>
<accession>A0A7G5BW66</accession>
<proteinExistence type="predicted"/>
<dbReference type="KEGG" id="cchl:FPL14_08325"/>
<organism evidence="2 3">
    <name type="scientific">Cohnella cholangitidis</name>
    <dbReference type="NCBI Taxonomy" id="2598458"/>
    <lineage>
        <taxon>Bacteria</taxon>
        <taxon>Bacillati</taxon>
        <taxon>Bacillota</taxon>
        <taxon>Bacilli</taxon>
        <taxon>Bacillales</taxon>
        <taxon>Paenibacillaceae</taxon>
        <taxon>Cohnella</taxon>
    </lineage>
</organism>
<evidence type="ECO:0000259" key="1">
    <source>
        <dbReference type="Pfam" id="PF09359"/>
    </source>
</evidence>
<feature type="domain" description="VTC" evidence="1">
    <location>
        <begin position="8"/>
        <end position="225"/>
    </location>
</feature>
<dbReference type="Pfam" id="PF09359">
    <property type="entry name" value="VTC"/>
    <property type="match status" value="1"/>
</dbReference>
<dbReference type="Proteomes" id="UP000515679">
    <property type="component" value="Chromosome"/>
</dbReference>
<dbReference type="GO" id="GO:0006799">
    <property type="term" value="P:polyphosphate biosynthetic process"/>
    <property type="evidence" value="ECO:0007669"/>
    <property type="project" value="UniProtKB-ARBA"/>
</dbReference>
<evidence type="ECO:0000313" key="2">
    <source>
        <dbReference type="EMBL" id="QMV41200.1"/>
    </source>
</evidence>